<protein>
    <submittedName>
        <fullName evidence="1">Uncharacterized protein</fullName>
    </submittedName>
</protein>
<proteinExistence type="predicted"/>
<dbReference type="Proteomes" id="UP000216008">
    <property type="component" value="Unassembled WGS sequence"/>
</dbReference>
<gene>
    <name evidence="1" type="ORF">A3Q24_07845</name>
</gene>
<sequence>MISGGGGASILINVKVVRPLFRACSDSINVFFYANCEFSMNFHIFFCIMTFSVTKKQKIKEE</sequence>
<accession>A0A267M4Q5</accession>
<evidence type="ECO:0000313" key="1">
    <source>
        <dbReference type="EMBL" id="PAB54437.1"/>
    </source>
</evidence>
<dbReference type="EMBL" id="NIBD01000041">
    <property type="protein sequence ID" value="PAB54437.1"/>
    <property type="molecule type" value="Genomic_DNA"/>
</dbReference>
<comment type="caution">
    <text evidence="1">The sequence shown here is derived from an EMBL/GenBank/DDBJ whole genome shotgun (WGS) entry which is preliminary data.</text>
</comment>
<name>A0A267M4Q5_LACJH</name>
<dbReference type="AlphaFoldDB" id="A0A267M4Q5"/>
<organism evidence="1 2">
    <name type="scientific">Lactobacillus johnsonii</name>
    <dbReference type="NCBI Taxonomy" id="33959"/>
    <lineage>
        <taxon>Bacteria</taxon>
        <taxon>Bacillati</taxon>
        <taxon>Bacillota</taxon>
        <taxon>Bacilli</taxon>
        <taxon>Lactobacillales</taxon>
        <taxon>Lactobacillaceae</taxon>
        <taxon>Lactobacillus</taxon>
    </lineage>
</organism>
<evidence type="ECO:0000313" key="2">
    <source>
        <dbReference type="Proteomes" id="UP000216008"/>
    </source>
</evidence>
<reference evidence="1 2" key="1">
    <citation type="submission" date="2017-05" db="EMBL/GenBank/DDBJ databases">
        <title>Lactobacillus johnsonii from commercial turkeys.</title>
        <authorList>
            <person name="Johnson T.J."/>
            <person name="Youmans B."/>
        </authorList>
    </citation>
    <scope>NUCLEOTIDE SEQUENCE [LARGE SCALE GENOMIC DNA]</scope>
    <source>
        <strain evidence="1 2">UMNLJ114</strain>
    </source>
</reference>